<dbReference type="EMBL" id="JACASD010000084">
    <property type="protein sequence ID" value="NWE91805.1"/>
    <property type="molecule type" value="Genomic_DNA"/>
</dbReference>
<evidence type="ECO:0000313" key="1">
    <source>
        <dbReference type="EMBL" id="NWE91805.1"/>
    </source>
</evidence>
<feature type="non-terminal residue" evidence="1">
    <location>
        <position position="888"/>
    </location>
</feature>
<dbReference type="AlphaFoldDB" id="A0A7Y8G6R0"/>
<dbReference type="SUPFAM" id="SSF52540">
    <property type="entry name" value="P-loop containing nucleoside triphosphate hydrolases"/>
    <property type="match status" value="1"/>
</dbReference>
<proteinExistence type="predicted"/>
<reference evidence="1 2" key="1">
    <citation type="submission" date="2020-04" db="EMBL/GenBank/DDBJ databases">
        <title>Molecular characterization of pseudomonads from Agaricus bisporus reveal novel blotch 2 pathogens in Western Europe.</title>
        <authorList>
            <person name="Taparia T."/>
            <person name="Krijger M."/>
            <person name="Haynes E."/>
            <person name="Elpinstone J.G."/>
            <person name="Noble R."/>
            <person name="Van Der Wolf J."/>
        </authorList>
    </citation>
    <scope>NUCLEOTIDE SEQUENCE [LARGE SCALE GENOMIC DNA]</scope>
    <source>
        <strain evidence="1 2">P8021</strain>
    </source>
</reference>
<accession>A0A7Y8G6R0</accession>
<dbReference type="InterPro" id="IPR027417">
    <property type="entry name" value="P-loop_NTPase"/>
</dbReference>
<protein>
    <submittedName>
        <fullName evidence="1">Uncharacterized protein</fullName>
    </submittedName>
</protein>
<dbReference type="Gene3D" id="3.40.50.300">
    <property type="entry name" value="P-loop containing nucleotide triphosphate hydrolases"/>
    <property type="match status" value="1"/>
</dbReference>
<gene>
    <name evidence="1" type="ORF">HX893_27130</name>
</gene>
<sequence>MSGLTDKYIPVSRTFHEIEVKAKDSDESDISHWFSDTGKLRWPELLEERRVVLLSEAGSGKTAEIRHITKSLRAEGKHAFFMRIENIRPQIEDAFEEGSYEEFIEWVGSAAQGWLFLDSVDEAKLHDPRDFELAIKAIARQLKTALANVHIVITGRATAWRVKTDLILCETLLPSPPALRTAKELSDVSDADSPAPTRLSGIASFSSAFKILVLDDLHGDQIDTFLQAKNVQNLKAFKDAVARKEAWRLTTRPIDLMGLVEFWNTHSRIGSSSELMQNSIDRRLKEHDPNRDDLLPIEPEKLVAGACLLAAAASLGQHSSIALPEKEIHIQGVHATEVLPGWPTKDVKTLLSRPIFEPGVYGAVRFHHRSVREYLTAKWLQQLIMNDVSRLRVEALFFRTQYDIEVVVPTMRPILSWLAAMDPRILERVRRVAPEIVFEGGDPSLLSKPVRIEILRQACAELASDSASRSLSDVTSARRFASPDLAEEINALLEEYRDEETVTWFLLVMVWQGEIDGCLAQATKFARESRSKDTRLAAFSALGALNGTLELAEIRDRFLEETPELDRTWLTELVGGLPADESSVRWLLEAVERAKPEERDYPDNLTRVLVSHTLEWPSALLGELVSGYYTLLTTPPIDNTYLAHISVRYEWLINPAANVISHLIQQRAPRCLDPDALSLLRMIPAADKTNEHDIQSVMHSLRRDVTNWPELNHALFWQDVAECRAVNLNGRNDGLVSFHQVAIFGCLWSLEEIGFATLCDDISSRRLLHDRLVALSAAWALYHGAERPEAWFKQMQSVTAGDPELEAMIANYMNPPTGETAKILQRQAEQNAKARRERHQREMREAKWKAELISKAESIRNSPVVDKITHGQLYLLERMRKVNRPGFS</sequence>
<dbReference type="Proteomes" id="UP000585226">
    <property type="component" value="Unassembled WGS sequence"/>
</dbReference>
<organism evidence="1 2">
    <name type="scientific">Pseudomonas reactans</name>
    <dbReference type="NCBI Taxonomy" id="117680"/>
    <lineage>
        <taxon>Bacteria</taxon>
        <taxon>Pseudomonadati</taxon>
        <taxon>Pseudomonadota</taxon>
        <taxon>Gammaproteobacteria</taxon>
        <taxon>Pseudomonadales</taxon>
        <taxon>Pseudomonadaceae</taxon>
        <taxon>Pseudomonas</taxon>
    </lineage>
</organism>
<dbReference type="RefSeq" id="WP_369682559.1">
    <property type="nucleotide sequence ID" value="NZ_JACASD010000084.1"/>
</dbReference>
<evidence type="ECO:0000313" key="2">
    <source>
        <dbReference type="Proteomes" id="UP000585226"/>
    </source>
</evidence>
<name>A0A7Y8G6R0_9PSED</name>
<comment type="caution">
    <text evidence="1">The sequence shown here is derived from an EMBL/GenBank/DDBJ whole genome shotgun (WGS) entry which is preliminary data.</text>
</comment>